<dbReference type="EMBL" id="VOKX01000007">
    <property type="protein sequence ID" value="KAB7851275.1"/>
    <property type="molecule type" value="Genomic_DNA"/>
</dbReference>
<organism evidence="1 2">
    <name type="scientific">Streptomyces mobaraensis</name>
    <name type="common">Streptoverticillium mobaraense</name>
    <dbReference type="NCBI Taxonomy" id="35621"/>
    <lineage>
        <taxon>Bacteria</taxon>
        <taxon>Bacillati</taxon>
        <taxon>Actinomycetota</taxon>
        <taxon>Actinomycetes</taxon>
        <taxon>Kitasatosporales</taxon>
        <taxon>Streptomycetaceae</taxon>
        <taxon>Streptomyces</taxon>
    </lineage>
</organism>
<evidence type="ECO:0000313" key="1">
    <source>
        <dbReference type="EMBL" id="KAB7851275.1"/>
    </source>
</evidence>
<reference evidence="1 2" key="1">
    <citation type="journal article" date="2019" name="Microb. Cell Fact.">
        <title>Exploring novel herbicidin analogues by transcriptional regulator overexpression and MS/MS molecular networking.</title>
        <authorList>
            <person name="Shi Y."/>
            <person name="Gu R."/>
            <person name="Li Y."/>
            <person name="Wang X."/>
            <person name="Ren W."/>
            <person name="Li X."/>
            <person name="Wang L."/>
            <person name="Xie Y."/>
            <person name="Hong B."/>
        </authorList>
    </citation>
    <scope>NUCLEOTIDE SEQUENCE [LARGE SCALE GENOMIC DNA]</scope>
    <source>
        <strain evidence="1 2">US-43</strain>
    </source>
</reference>
<dbReference type="Proteomes" id="UP000327000">
    <property type="component" value="Unassembled WGS sequence"/>
</dbReference>
<accession>A0A5N5WEC1</accession>
<sequence>MTGSGDLDAAALSPGRPDLAILHEYVVTVPHGSGAVGAYALPAVSRRPRHPCVRCASLRDALSDAVRAGDAAVEARVARERAAHWRREHRRVHW</sequence>
<protein>
    <submittedName>
        <fullName evidence="1">Uncharacterized protein</fullName>
    </submittedName>
</protein>
<dbReference type="AlphaFoldDB" id="A0A5N5WEC1"/>
<keyword evidence="2" id="KW-1185">Reference proteome</keyword>
<comment type="caution">
    <text evidence="1">The sequence shown here is derived from an EMBL/GenBank/DDBJ whole genome shotgun (WGS) entry which is preliminary data.</text>
</comment>
<name>A0A5N5WEC1_STRMB</name>
<evidence type="ECO:0000313" key="2">
    <source>
        <dbReference type="Proteomes" id="UP000327000"/>
    </source>
</evidence>
<gene>
    <name evidence="1" type="ORF">FRZ00_03935</name>
</gene>
<dbReference type="RefSeq" id="WP_004955889.1">
    <property type="nucleotide sequence ID" value="NZ_VOKX01000007.1"/>
</dbReference>
<proteinExistence type="predicted"/>